<protein>
    <submittedName>
        <fullName evidence="1">Uncharacterized protein</fullName>
    </submittedName>
</protein>
<accession>A0A450WGE2</accession>
<gene>
    <name evidence="1" type="ORF">BECKLFY1418C_GA0070996_102032</name>
</gene>
<dbReference type="AlphaFoldDB" id="A0A450WGE2"/>
<evidence type="ECO:0000313" key="1">
    <source>
        <dbReference type="EMBL" id="VFK16084.1"/>
    </source>
</evidence>
<proteinExistence type="predicted"/>
<dbReference type="EMBL" id="CAADFN010000020">
    <property type="protein sequence ID" value="VFK16084.1"/>
    <property type="molecule type" value="Genomic_DNA"/>
</dbReference>
<reference evidence="1" key="1">
    <citation type="submission" date="2019-02" db="EMBL/GenBank/DDBJ databases">
        <authorList>
            <person name="Gruber-Vodicka R. H."/>
            <person name="Seah K. B. B."/>
        </authorList>
    </citation>
    <scope>NUCLEOTIDE SEQUENCE</scope>
    <source>
        <strain evidence="1">BECK_BY7</strain>
    </source>
</reference>
<sequence>MTDQERSKPRRIVGTRLHDMDTLDRVRMREWCRHVLDYADAILIAADNSCYLPLCDKLGDYQSRVTILLVEPWLGFTHPLNTLVEKALFDGASELVLQSSEVWMEKSGIKAMSRHLGEDTLVVGARMSNTHADSTGVVPLTGLTSPWNTMALWNLDKLAKTGFLTVSGGLLAGVPGGMEEVVTISLLQYIDSNCLAKVLAVPGLYWAIDCMNAERKLLHEAKMKSKYPRAEQQLKYLGVPRGSVVIFST</sequence>
<name>A0A450WGE2_9GAMM</name>
<organism evidence="1">
    <name type="scientific">Candidatus Kentrum sp. LFY</name>
    <dbReference type="NCBI Taxonomy" id="2126342"/>
    <lineage>
        <taxon>Bacteria</taxon>
        <taxon>Pseudomonadati</taxon>
        <taxon>Pseudomonadota</taxon>
        <taxon>Gammaproteobacteria</taxon>
        <taxon>Candidatus Kentrum</taxon>
    </lineage>
</organism>